<dbReference type="Gene3D" id="2.40.10.10">
    <property type="entry name" value="Trypsin-like serine proteases"/>
    <property type="match status" value="2"/>
</dbReference>
<keyword evidence="5" id="KW-0325">Glycoprotein</keyword>
<dbReference type="PROSITE" id="PS00134">
    <property type="entry name" value="TRYPSIN_HIS"/>
    <property type="match status" value="1"/>
</dbReference>
<evidence type="ECO:0000313" key="12">
    <source>
        <dbReference type="Ensembl" id="ENSLLEP00000005199.1"/>
    </source>
</evidence>
<dbReference type="GO" id="GO:0016020">
    <property type="term" value="C:membrane"/>
    <property type="evidence" value="ECO:0007669"/>
    <property type="project" value="InterPro"/>
</dbReference>
<evidence type="ECO:0000256" key="6">
    <source>
        <dbReference type="PROSITE-ProRule" id="PRU00124"/>
    </source>
</evidence>
<dbReference type="SUPFAM" id="SSF57424">
    <property type="entry name" value="LDL receptor-like module"/>
    <property type="match status" value="1"/>
</dbReference>
<keyword evidence="9" id="KW-1133">Transmembrane helix</keyword>
<dbReference type="InterPro" id="IPR036055">
    <property type="entry name" value="LDL_receptor-like_sf"/>
</dbReference>
<evidence type="ECO:0000256" key="4">
    <source>
        <dbReference type="ARBA" id="ARBA00023157"/>
    </source>
</evidence>
<gene>
    <name evidence="12" type="primary">TMPRSS2</name>
</gene>
<dbReference type="InterPro" id="IPR001190">
    <property type="entry name" value="SRCR"/>
</dbReference>
<dbReference type="PANTHER" id="PTHR24252">
    <property type="entry name" value="ACROSIN-RELATED"/>
    <property type="match status" value="1"/>
</dbReference>
<dbReference type="AlphaFoldDB" id="A0A8C5LW94"/>
<dbReference type="CDD" id="cd00112">
    <property type="entry name" value="LDLa"/>
    <property type="match status" value="1"/>
</dbReference>
<dbReference type="Gene3D" id="4.10.400.10">
    <property type="entry name" value="Low-density Lipoprotein Receptor"/>
    <property type="match status" value="1"/>
</dbReference>
<evidence type="ECO:0000256" key="7">
    <source>
        <dbReference type="PROSITE-ProRule" id="PRU00196"/>
    </source>
</evidence>
<keyword evidence="4 6" id="KW-1015">Disulfide bond</keyword>
<sequence length="482" mass="52887">MYYPRQENFPPPPAYDNYGFQRDSINPNIYETLPPPYNRQHYPPAQPRFPPLPADLTIPANHDARNCMCSKKQKKITLTVLAICFVIAAAIIAAVLVWYFVAASKCEMSCWSSSKCISPSQWCDGTKQCPNGEDETYCVRLYGPGFLLQAYSSDKGKWLNVCSVNWDDNFGKATCRELGYTTNSYYKSQGTWAGNRNFYAVLNSSAPSGTLRDTLSVSDYCSSYTAVSLRCIDCGTSGSRPTSSSSRIVGGSLAAANDWPWQIALHKNGRFTCGGSIITPNWIVTAAHCVEGYTAYPSLWTVYYGSTVKGEGNVSDVTNVISHQNYNTKTKDYDIALIKLKSPITFTTGTTKPVCLPNHEMNWAADTSCWISGWGAISQGGVSTAYLRAAYVKIIDSTTCNQPNVYDGIITSSMFCAGFLSGGVDACQGDSGGPLVSKTNGLWWLVGDTSWGTGCANYNKPGVYGNVTVFLEWIHYQMQKYT</sequence>
<dbReference type="Gene3D" id="3.10.250.10">
    <property type="entry name" value="SRCR-like domain"/>
    <property type="match status" value="1"/>
</dbReference>
<keyword evidence="9" id="KW-0472">Membrane</keyword>
<evidence type="ECO:0000259" key="10">
    <source>
        <dbReference type="PROSITE" id="PS50240"/>
    </source>
</evidence>
<keyword evidence="2 8" id="KW-0378">Hydrolase</keyword>
<feature type="domain" description="Peptidase S1" evidence="10">
    <location>
        <begin position="248"/>
        <end position="479"/>
    </location>
</feature>
<evidence type="ECO:0000259" key="11">
    <source>
        <dbReference type="PROSITE" id="PS50287"/>
    </source>
</evidence>
<dbReference type="Pfam" id="PF15494">
    <property type="entry name" value="SRCR_2"/>
    <property type="match status" value="1"/>
</dbReference>
<keyword evidence="9" id="KW-0812">Transmembrane</keyword>
<dbReference type="InterPro" id="IPR033116">
    <property type="entry name" value="TRYPSIN_SER"/>
</dbReference>
<dbReference type="SUPFAM" id="SSF50494">
    <property type="entry name" value="Trypsin-like serine proteases"/>
    <property type="match status" value="1"/>
</dbReference>
<evidence type="ECO:0000256" key="3">
    <source>
        <dbReference type="ARBA" id="ARBA00022825"/>
    </source>
</evidence>
<proteinExistence type="predicted"/>
<dbReference type="SUPFAM" id="SSF56487">
    <property type="entry name" value="SRCR-like"/>
    <property type="match status" value="1"/>
</dbReference>
<dbReference type="Proteomes" id="UP000694569">
    <property type="component" value="Unplaced"/>
</dbReference>
<dbReference type="GO" id="GO:0004252">
    <property type="term" value="F:serine-type endopeptidase activity"/>
    <property type="evidence" value="ECO:0007669"/>
    <property type="project" value="InterPro"/>
</dbReference>
<dbReference type="Pfam" id="PF00089">
    <property type="entry name" value="Trypsin"/>
    <property type="match status" value="1"/>
</dbReference>
<dbReference type="PANTHER" id="PTHR24252:SF30">
    <property type="entry name" value="TRANSMEMBRANE SERINE PROTEASE 2"/>
    <property type="match status" value="1"/>
</dbReference>
<dbReference type="SMART" id="SM00202">
    <property type="entry name" value="SR"/>
    <property type="match status" value="1"/>
</dbReference>
<dbReference type="InterPro" id="IPR009003">
    <property type="entry name" value="Peptidase_S1_PA"/>
</dbReference>
<organism evidence="12 13">
    <name type="scientific">Leptobrachium leishanense</name>
    <name type="common">Leishan spiny toad</name>
    <dbReference type="NCBI Taxonomy" id="445787"/>
    <lineage>
        <taxon>Eukaryota</taxon>
        <taxon>Metazoa</taxon>
        <taxon>Chordata</taxon>
        <taxon>Craniata</taxon>
        <taxon>Vertebrata</taxon>
        <taxon>Euteleostomi</taxon>
        <taxon>Amphibia</taxon>
        <taxon>Batrachia</taxon>
        <taxon>Anura</taxon>
        <taxon>Pelobatoidea</taxon>
        <taxon>Megophryidae</taxon>
        <taxon>Leptobrachium</taxon>
    </lineage>
</organism>
<keyword evidence="1 8" id="KW-0645">Protease</keyword>
<accession>A0A8C5LW94</accession>
<name>A0A8C5LW94_9ANUR</name>
<dbReference type="InterPro" id="IPR001314">
    <property type="entry name" value="Peptidase_S1A"/>
</dbReference>
<dbReference type="FunFam" id="2.40.10.10:FF:000003">
    <property type="entry name" value="Transmembrane serine protease 3"/>
    <property type="match status" value="1"/>
</dbReference>
<dbReference type="InterPro" id="IPR036772">
    <property type="entry name" value="SRCR-like_dom_sf"/>
</dbReference>
<evidence type="ECO:0000256" key="8">
    <source>
        <dbReference type="RuleBase" id="RU363034"/>
    </source>
</evidence>
<dbReference type="GO" id="GO:0006508">
    <property type="term" value="P:proteolysis"/>
    <property type="evidence" value="ECO:0007669"/>
    <property type="project" value="UniProtKB-KW"/>
</dbReference>
<comment type="caution">
    <text evidence="7">Lacks conserved residue(s) required for the propagation of feature annotation.</text>
</comment>
<dbReference type="CDD" id="cd00190">
    <property type="entry name" value="Tryp_SPc"/>
    <property type="match status" value="1"/>
</dbReference>
<dbReference type="PROSITE" id="PS00135">
    <property type="entry name" value="TRYPSIN_SER"/>
    <property type="match status" value="1"/>
</dbReference>
<keyword evidence="3 8" id="KW-0720">Serine protease</keyword>
<evidence type="ECO:0000256" key="5">
    <source>
        <dbReference type="ARBA" id="ARBA00023180"/>
    </source>
</evidence>
<dbReference type="InterPro" id="IPR002172">
    <property type="entry name" value="LDrepeatLR_classA_rpt"/>
</dbReference>
<evidence type="ECO:0000256" key="9">
    <source>
        <dbReference type="SAM" id="Phobius"/>
    </source>
</evidence>
<dbReference type="SMART" id="SM00020">
    <property type="entry name" value="Tryp_SPc"/>
    <property type="match status" value="1"/>
</dbReference>
<feature type="domain" description="SRCR" evidence="11">
    <location>
        <begin position="148"/>
        <end position="179"/>
    </location>
</feature>
<dbReference type="PROSITE" id="PS50240">
    <property type="entry name" value="TRYPSIN_DOM"/>
    <property type="match status" value="1"/>
</dbReference>
<dbReference type="PROSITE" id="PS50287">
    <property type="entry name" value="SRCR_2"/>
    <property type="match status" value="1"/>
</dbReference>
<dbReference type="InterPro" id="IPR043504">
    <property type="entry name" value="Peptidase_S1_PA_chymotrypsin"/>
</dbReference>
<dbReference type="InterPro" id="IPR018114">
    <property type="entry name" value="TRYPSIN_HIS"/>
</dbReference>
<evidence type="ECO:0000256" key="1">
    <source>
        <dbReference type="ARBA" id="ARBA00022670"/>
    </source>
</evidence>
<reference evidence="12" key="1">
    <citation type="submission" date="2025-08" db="UniProtKB">
        <authorList>
            <consortium name="Ensembl"/>
        </authorList>
    </citation>
    <scope>IDENTIFICATION</scope>
</reference>
<dbReference type="Ensembl" id="ENSLLET00000005424.1">
    <property type="protein sequence ID" value="ENSLLEP00000005199.1"/>
    <property type="gene ID" value="ENSLLEG00000003317.1"/>
</dbReference>
<dbReference type="SMART" id="SM00192">
    <property type="entry name" value="LDLa"/>
    <property type="match status" value="1"/>
</dbReference>
<dbReference type="PRINTS" id="PR00722">
    <property type="entry name" value="CHYMOTRYPSIN"/>
</dbReference>
<dbReference type="OrthoDB" id="6380398at2759"/>
<dbReference type="InterPro" id="IPR001254">
    <property type="entry name" value="Trypsin_dom"/>
</dbReference>
<feature type="transmembrane region" description="Helical" evidence="9">
    <location>
        <begin position="78"/>
        <end position="101"/>
    </location>
</feature>
<protein>
    <submittedName>
        <fullName evidence="12">Transmembrane serine protease 2</fullName>
    </submittedName>
</protein>
<evidence type="ECO:0000256" key="2">
    <source>
        <dbReference type="ARBA" id="ARBA00022801"/>
    </source>
</evidence>
<keyword evidence="13" id="KW-1185">Reference proteome</keyword>
<evidence type="ECO:0000313" key="13">
    <source>
        <dbReference type="Proteomes" id="UP000694569"/>
    </source>
</evidence>
<reference evidence="12" key="2">
    <citation type="submission" date="2025-09" db="UniProtKB">
        <authorList>
            <consortium name="Ensembl"/>
        </authorList>
    </citation>
    <scope>IDENTIFICATION</scope>
</reference>
<dbReference type="GeneTree" id="ENSGT00940000155207"/>
<dbReference type="PROSITE" id="PS50068">
    <property type="entry name" value="LDLRA_2"/>
    <property type="match status" value="1"/>
</dbReference>
<feature type="disulfide bond" evidence="6">
    <location>
        <begin position="123"/>
        <end position="138"/>
    </location>
</feature>